<gene>
    <name evidence="1" type="ORF">Godav_024653</name>
</gene>
<dbReference type="AlphaFoldDB" id="A0A7J8TDS2"/>
<dbReference type="EMBL" id="JABFAC010245460">
    <property type="protein sequence ID" value="MBA0636355.1"/>
    <property type="molecule type" value="Genomic_DNA"/>
</dbReference>
<evidence type="ECO:0000313" key="2">
    <source>
        <dbReference type="Proteomes" id="UP000593561"/>
    </source>
</evidence>
<accession>A0A7J8TDS2</accession>
<comment type="caution">
    <text evidence="1">The sequence shown here is derived from an EMBL/GenBank/DDBJ whole genome shotgun (WGS) entry which is preliminary data.</text>
</comment>
<evidence type="ECO:0000313" key="1">
    <source>
        <dbReference type="EMBL" id="MBA0636355.1"/>
    </source>
</evidence>
<protein>
    <submittedName>
        <fullName evidence="1">Uncharacterized protein</fullName>
    </submittedName>
</protein>
<dbReference type="Proteomes" id="UP000593561">
    <property type="component" value="Unassembled WGS sequence"/>
</dbReference>
<reference evidence="1 2" key="1">
    <citation type="journal article" date="2019" name="Genome Biol. Evol.">
        <title>Insights into the evolution of the New World diploid cottons (Gossypium, subgenus Houzingenia) based on genome sequencing.</title>
        <authorList>
            <person name="Grover C.E."/>
            <person name="Arick M.A. 2nd"/>
            <person name="Thrash A."/>
            <person name="Conover J.L."/>
            <person name="Sanders W.S."/>
            <person name="Peterson D.G."/>
            <person name="Frelichowski J.E."/>
            <person name="Scheffler J.A."/>
            <person name="Scheffler B.E."/>
            <person name="Wendel J.F."/>
        </authorList>
    </citation>
    <scope>NUCLEOTIDE SEQUENCE [LARGE SCALE GENOMIC DNA]</scope>
    <source>
        <strain evidence="1">27</strain>
        <tissue evidence="1">Leaf</tissue>
    </source>
</reference>
<keyword evidence="2" id="KW-1185">Reference proteome</keyword>
<sequence>MTTSFVMCLIILQVMNPRPKHFWLKV</sequence>
<organism evidence="1 2">
    <name type="scientific">Gossypium davidsonii</name>
    <name type="common">Davidson's cotton</name>
    <name type="synonym">Gossypium klotzschianum subsp. davidsonii</name>
    <dbReference type="NCBI Taxonomy" id="34287"/>
    <lineage>
        <taxon>Eukaryota</taxon>
        <taxon>Viridiplantae</taxon>
        <taxon>Streptophyta</taxon>
        <taxon>Embryophyta</taxon>
        <taxon>Tracheophyta</taxon>
        <taxon>Spermatophyta</taxon>
        <taxon>Magnoliopsida</taxon>
        <taxon>eudicotyledons</taxon>
        <taxon>Gunneridae</taxon>
        <taxon>Pentapetalae</taxon>
        <taxon>rosids</taxon>
        <taxon>malvids</taxon>
        <taxon>Malvales</taxon>
        <taxon>Malvaceae</taxon>
        <taxon>Malvoideae</taxon>
        <taxon>Gossypium</taxon>
    </lineage>
</organism>
<proteinExistence type="predicted"/>
<name>A0A7J8TDS2_GOSDV</name>